<dbReference type="PIRSF" id="PIRSF018266">
    <property type="entry name" value="FecR"/>
    <property type="match status" value="1"/>
</dbReference>
<dbReference type="OrthoDB" id="9771237at2"/>
<keyword evidence="1" id="KW-1133">Transmembrane helix</keyword>
<name>A0A369BZY0_9GAMM</name>
<feature type="transmembrane region" description="Helical" evidence="1">
    <location>
        <begin position="86"/>
        <end position="105"/>
    </location>
</feature>
<dbReference type="InterPro" id="IPR032623">
    <property type="entry name" value="FecR_N"/>
</dbReference>
<evidence type="ECO:0000256" key="1">
    <source>
        <dbReference type="SAM" id="Phobius"/>
    </source>
</evidence>
<dbReference type="Gene3D" id="3.55.50.30">
    <property type="match status" value="1"/>
</dbReference>
<dbReference type="EMBL" id="QPJY01000010">
    <property type="protein sequence ID" value="RCX26338.1"/>
    <property type="molecule type" value="Genomic_DNA"/>
</dbReference>
<comment type="caution">
    <text evidence="4">The sequence shown here is derived from an EMBL/GenBank/DDBJ whole genome shotgun (WGS) entry which is preliminary data.</text>
</comment>
<dbReference type="Gene3D" id="2.60.120.1440">
    <property type="match status" value="1"/>
</dbReference>
<dbReference type="RefSeq" id="WP_114280757.1">
    <property type="nucleotide sequence ID" value="NZ_QPJY01000010.1"/>
</dbReference>
<sequence>MPCTPAPHTRSDPGAAAIRWFARLRAPDLRPAEREAFRSWLAAAPEHGEAYRSVEAMWRDLGALEAQHPAPAARPGVPDRVRRRRWMAALAAGLAAAGLAGGWLLPGLMGDPARLHTARGAQEVVRLADATVVHLNTATELRLDYTPARRRLVLEQGEIFLEVGRDPRPLVVEAAGGRIRDIGTRFGVRIGAGGTTVTVTEGAVAVRLAGAEASAGAGERLDYSADGGLGTPRPAALERATAWLRGLLLFEATPLAEVVEELNRYRAAPVRLGDPALAGLRVSGRFSIGDSDGLLRTLEAVLPLTVVQRADGSVALLARAAPGSGDGT</sequence>
<evidence type="ECO:0000259" key="3">
    <source>
        <dbReference type="Pfam" id="PF16220"/>
    </source>
</evidence>
<dbReference type="InterPro" id="IPR006860">
    <property type="entry name" value="FecR"/>
</dbReference>
<keyword evidence="5" id="KW-1185">Reference proteome</keyword>
<evidence type="ECO:0000313" key="5">
    <source>
        <dbReference type="Proteomes" id="UP000252707"/>
    </source>
</evidence>
<organism evidence="4 5">
    <name type="scientific">Thioalbus denitrificans</name>
    <dbReference type="NCBI Taxonomy" id="547122"/>
    <lineage>
        <taxon>Bacteria</taxon>
        <taxon>Pseudomonadati</taxon>
        <taxon>Pseudomonadota</taxon>
        <taxon>Gammaproteobacteria</taxon>
        <taxon>Chromatiales</taxon>
        <taxon>Ectothiorhodospiraceae</taxon>
        <taxon>Thioalbus</taxon>
    </lineage>
</organism>
<dbReference type="Pfam" id="PF16220">
    <property type="entry name" value="DUF4880"/>
    <property type="match status" value="1"/>
</dbReference>
<evidence type="ECO:0000313" key="4">
    <source>
        <dbReference type="EMBL" id="RCX26338.1"/>
    </source>
</evidence>
<feature type="domain" description="FecR N-terminal" evidence="3">
    <location>
        <begin position="16"/>
        <end position="57"/>
    </location>
</feature>
<dbReference type="Pfam" id="PF04773">
    <property type="entry name" value="FecR"/>
    <property type="match status" value="1"/>
</dbReference>
<keyword evidence="1" id="KW-0812">Transmembrane</keyword>
<gene>
    <name evidence="4" type="ORF">DFQ59_11048</name>
</gene>
<proteinExistence type="predicted"/>
<dbReference type="InterPro" id="IPR012373">
    <property type="entry name" value="Ferrdict_sens_TM"/>
</dbReference>
<accession>A0A369BZY0</accession>
<keyword evidence="1" id="KW-0472">Membrane</keyword>
<reference evidence="4 5" key="1">
    <citation type="submission" date="2018-07" db="EMBL/GenBank/DDBJ databases">
        <title>Genomic Encyclopedia of Type Strains, Phase IV (KMG-IV): sequencing the most valuable type-strain genomes for metagenomic binning, comparative biology and taxonomic classification.</title>
        <authorList>
            <person name="Goeker M."/>
        </authorList>
    </citation>
    <scope>NUCLEOTIDE SEQUENCE [LARGE SCALE GENOMIC DNA]</scope>
    <source>
        <strain evidence="4 5">DSM 26407</strain>
    </source>
</reference>
<dbReference type="PANTHER" id="PTHR30273">
    <property type="entry name" value="PERIPLASMIC SIGNAL SENSOR AND SIGMA FACTOR ACTIVATOR FECR-RELATED"/>
    <property type="match status" value="1"/>
</dbReference>
<dbReference type="PANTHER" id="PTHR30273:SF2">
    <property type="entry name" value="PROTEIN FECR"/>
    <property type="match status" value="1"/>
</dbReference>
<protein>
    <submittedName>
        <fullName evidence="4">FecR family protein</fullName>
    </submittedName>
</protein>
<dbReference type="GO" id="GO:0016989">
    <property type="term" value="F:sigma factor antagonist activity"/>
    <property type="evidence" value="ECO:0007669"/>
    <property type="project" value="TreeGrafter"/>
</dbReference>
<dbReference type="AlphaFoldDB" id="A0A369BZY0"/>
<dbReference type="Proteomes" id="UP000252707">
    <property type="component" value="Unassembled WGS sequence"/>
</dbReference>
<evidence type="ECO:0000259" key="2">
    <source>
        <dbReference type="Pfam" id="PF04773"/>
    </source>
</evidence>
<feature type="domain" description="FecR protein" evidence="2">
    <location>
        <begin position="114"/>
        <end position="204"/>
    </location>
</feature>